<accession>A0A6F9XJD0</accession>
<dbReference type="RefSeq" id="WP_172584214.1">
    <property type="nucleotide sequence ID" value="NZ_BLAM01000054.1"/>
</dbReference>
<sequence length="170" mass="20021">MDRTAFTLEDKKTTRFHEKHGEDCARYRAIVKGRKYDEIDFESAEELVDYLLDFDIISWSDIYNIMYKAMFANRQRTNWDEAVEELYPSDEMIEVMENGLANTFMALPAEKKIQLLTSSLIDGFCMAVIDNDVLFNRYRQKYNLIVYADENVQPIQSQIDKYVNSHLVKA</sequence>
<reference evidence="1" key="1">
    <citation type="submission" date="2019-10" db="EMBL/GenBank/DDBJ databases">
        <title>Lactobacillus agilis SY212 Whole Genome Sequencing Project.</title>
        <authorList>
            <person name="Suzuki S."/>
            <person name="Endo A."/>
            <person name="Maeno S."/>
            <person name="Shiwa Y."/>
            <person name="Matsutani M."/>
            <person name="Kajikawa A."/>
        </authorList>
    </citation>
    <scope>NUCLEOTIDE SEQUENCE</scope>
    <source>
        <strain evidence="1">SY212</strain>
    </source>
</reference>
<dbReference type="AlphaFoldDB" id="A0A6F9XJD0"/>
<gene>
    <name evidence="1" type="ORF">SY212_04010</name>
</gene>
<organism evidence="1">
    <name type="scientific">Ligilactobacillus agilis</name>
    <dbReference type="NCBI Taxonomy" id="1601"/>
    <lineage>
        <taxon>Bacteria</taxon>
        <taxon>Bacillati</taxon>
        <taxon>Bacillota</taxon>
        <taxon>Bacilli</taxon>
        <taxon>Lactobacillales</taxon>
        <taxon>Lactobacillaceae</taxon>
        <taxon>Ligilactobacillus</taxon>
    </lineage>
</organism>
<name>A0A6F9XJD0_9LACO</name>
<evidence type="ECO:0000313" key="1">
    <source>
        <dbReference type="EMBL" id="GET05371.1"/>
    </source>
</evidence>
<comment type="caution">
    <text evidence="1">The sequence shown here is derived from an EMBL/GenBank/DDBJ whole genome shotgun (WGS) entry which is preliminary data.</text>
</comment>
<dbReference type="EMBL" id="BLAM01000054">
    <property type="protein sequence ID" value="GET05371.1"/>
    <property type="molecule type" value="Genomic_DNA"/>
</dbReference>
<protein>
    <submittedName>
        <fullName evidence="1">Uncharacterized protein</fullName>
    </submittedName>
</protein>
<dbReference type="Proteomes" id="UP000494265">
    <property type="component" value="Unassembled WGS sequence"/>
</dbReference>
<proteinExistence type="predicted"/>